<dbReference type="EMBL" id="CAICTM010004399">
    <property type="protein sequence ID" value="CAB9531949.1"/>
    <property type="molecule type" value="Genomic_DNA"/>
</dbReference>
<dbReference type="Proteomes" id="UP001153069">
    <property type="component" value="Unassembled WGS sequence"/>
</dbReference>
<evidence type="ECO:0000256" key="1">
    <source>
        <dbReference type="SAM" id="SignalP"/>
    </source>
</evidence>
<organism evidence="2 3">
    <name type="scientific">Seminavis robusta</name>
    <dbReference type="NCBI Taxonomy" id="568900"/>
    <lineage>
        <taxon>Eukaryota</taxon>
        <taxon>Sar</taxon>
        <taxon>Stramenopiles</taxon>
        <taxon>Ochrophyta</taxon>
        <taxon>Bacillariophyta</taxon>
        <taxon>Bacillariophyceae</taxon>
        <taxon>Bacillariophycidae</taxon>
        <taxon>Naviculales</taxon>
        <taxon>Naviculaceae</taxon>
        <taxon>Seminavis</taxon>
    </lineage>
</organism>
<dbReference type="AlphaFoldDB" id="A0A9N8F4V0"/>
<keyword evidence="1" id="KW-0732">Signal</keyword>
<feature type="non-terminal residue" evidence="2">
    <location>
        <position position="168"/>
    </location>
</feature>
<sequence>MIIADRNKGSVNIMVMTRIPFLLLVAVALEAVCIQAIGDAVVDGSSLNSQPRRPLLLVEDTANATTTATKGNRTGANFLATYKGRFQIIADGCDGPPPVVQAACAGSHINLISVSDVNNNFACQPSDDADLPDGFASGLTCQTLCVDDDHDDTDDDDDDCAASFANND</sequence>
<protein>
    <submittedName>
        <fullName evidence="2">Uncharacterized protein</fullName>
    </submittedName>
</protein>
<keyword evidence="3" id="KW-1185">Reference proteome</keyword>
<proteinExistence type="predicted"/>
<feature type="signal peptide" evidence="1">
    <location>
        <begin position="1"/>
        <end position="31"/>
    </location>
</feature>
<evidence type="ECO:0000313" key="3">
    <source>
        <dbReference type="Proteomes" id="UP001153069"/>
    </source>
</evidence>
<comment type="caution">
    <text evidence="2">The sequence shown here is derived from an EMBL/GenBank/DDBJ whole genome shotgun (WGS) entry which is preliminary data.</text>
</comment>
<accession>A0A9N8F4V0</accession>
<reference evidence="2" key="1">
    <citation type="submission" date="2020-06" db="EMBL/GenBank/DDBJ databases">
        <authorList>
            <consortium name="Plant Systems Biology data submission"/>
        </authorList>
    </citation>
    <scope>NUCLEOTIDE SEQUENCE</scope>
    <source>
        <strain evidence="2">D6</strain>
    </source>
</reference>
<evidence type="ECO:0000313" key="2">
    <source>
        <dbReference type="EMBL" id="CAB9531949.1"/>
    </source>
</evidence>
<name>A0A9N8F4V0_9STRA</name>
<feature type="chain" id="PRO_5040216450" evidence="1">
    <location>
        <begin position="32"/>
        <end position="168"/>
    </location>
</feature>
<gene>
    <name evidence="2" type="ORF">SEMRO_4401_G353920.1</name>
</gene>